<dbReference type="Gene3D" id="1.10.287.70">
    <property type="match status" value="1"/>
</dbReference>
<protein>
    <recommendedName>
        <fullName evidence="9">Cyclic nucleotide-binding domain-containing protein</fullName>
    </recommendedName>
</protein>
<reference evidence="10 11" key="1">
    <citation type="submission" date="2016-11" db="EMBL/GenBank/DDBJ databases">
        <title>The macronuclear genome of Stentor coeruleus: a giant cell with tiny introns.</title>
        <authorList>
            <person name="Slabodnick M."/>
            <person name="Ruby J.G."/>
            <person name="Reiff S.B."/>
            <person name="Swart E.C."/>
            <person name="Gosai S."/>
            <person name="Prabakaran S."/>
            <person name="Witkowska E."/>
            <person name="Larue G.E."/>
            <person name="Fisher S."/>
            <person name="Freeman R.M."/>
            <person name="Gunawardena J."/>
            <person name="Chu W."/>
            <person name="Stover N.A."/>
            <person name="Gregory B.D."/>
            <person name="Nowacki M."/>
            <person name="Derisi J."/>
            <person name="Roy S.W."/>
            <person name="Marshall W.F."/>
            <person name="Sood P."/>
        </authorList>
    </citation>
    <scope>NUCLEOTIDE SEQUENCE [LARGE SCALE GENOMIC DNA]</scope>
    <source>
        <strain evidence="10">WM001</strain>
    </source>
</reference>
<dbReference type="InterPro" id="IPR005821">
    <property type="entry name" value="Ion_trans_dom"/>
</dbReference>
<sequence>MNNEQFYARNQQLLALPHRTENYSLSLTSRRRDFILSKNVRSETVYKTFQRAKFKLKCIMFWSNIIKEIRIYGTGSSLFDGSKNYKQNLPRIMKTKLISKAEKKQNIVKVERKCVILPYSLFYKVWNIVLAFALVYTCTVMPWVLAFEEVVIGEGWFIIDTLIDIIYCFDIIVTSSLAFSDKQGKLIVSRSKILYNYMKGMLFFDVLAIIPFNLLMNSSHKVNSYIKLLRLARMVRLLKALKLNKILESFSNGQRATYLALNRLIIGLILILMLIHFTSCIWNFIPRLENNGPTTWLFRYNYLQKSSSEKYLTGVYFAVTTIMTVGFGDISAHSKIEMIVCIILELVGIGFYSFILGVMTTLLTSIDHKEVLLKSRMQMVSLFSKDTFLAKEMSKKMSREIKFYYEHLILDDDERLGILMRIPKKLKYKMSLSMYKGEVNRIFFLNQQDKSFISEFVPRLVYYKYEARKKIFSQGDYPDEMYFLMKGRVAFVFSKRNMVFKTVIAGSYFGEIGLIERSSREFGAITLKVCEMLIMSAQLFNEVIVQFPQIYAYMKDIADQKKKKNKQNRQDIIDLLEIFEVRKSKTIEDLAGLKRVEQRCEDNKNPKACTNTIMDFEDNMELQNRMYKEQLKLIRKRLRRLGEKLEKTCKLFCDNISSFVN</sequence>
<dbReference type="OrthoDB" id="421226at2759"/>
<dbReference type="SMART" id="SM00100">
    <property type="entry name" value="cNMP"/>
    <property type="match status" value="1"/>
</dbReference>
<keyword evidence="5" id="KW-0406">Ion transport</keyword>
<evidence type="ECO:0000256" key="6">
    <source>
        <dbReference type="ARBA" id="ARBA00023136"/>
    </source>
</evidence>
<evidence type="ECO:0000256" key="8">
    <source>
        <dbReference type="SAM" id="Phobius"/>
    </source>
</evidence>
<name>A0A1R2C3Z9_9CILI</name>
<dbReference type="SUPFAM" id="SSF81324">
    <property type="entry name" value="Voltage-gated potassium channels"/>
    <property type="match status" value="1"/>
</dbReference>
<feature type="transmembrane region" description="Helical" evidence="8">
    <location>
        <begin position="121"/>
        <end position="144"/>
    </location>
</feature>
<dbReference type="InterPro" id="IPR000595">
    <property type="entry name" value="cNMP-bd_dom"/>
</dbReference>
<dbReference type="CDD" id="cd00038">
    <property type="entry name" value="CAP_ED"/>
    <property type="match status" value="1"/>
</dbReference>
<keyword evidence="4 8" id="KW-1133">Transmembrane helix</keyword>
<evidence type="ECO:0000259" key="9">
    <source>
        <dbReference type="PROSITE" id="PS50042"/>
    </source>
</evidence>
<dbReference type="Gene3D" id="2.60.120.10">
    <property type="entry name" value="Jelly Rolls"/>
    <property type="match status" value="1"/>
</dbReference>
<evidence type="ECO:0000256" key="7">
    <source>
        <dbReference type="ARBA" id="ARBA00023303"/>
    </source>
</evidence>
<dbReference type="Pfam" id="PF00027">
    <property type="entry name" value="cNMP_binding"/>
    <property type="match status" value="1"/>
</dbReference>
<keyword evidence="7" id="KW-0407">Ion channel</keyword>
<comment type="caution">
    <text evidence="10">The sequence shown here is derived from an EMBL/GenBank/DDBJ whole genome shotgun (WGS) entry which is preliminary data.</text>
</comment>
<proteinExistence type="predicted"/>
<dbReference type="PRINTS" id="PR01463">
    <property type="entry name" value="EAGCHANLFMLY"/>
</dbReference>
<evidence type="ECO:0000256" key="1">
    <source>
        <dbReference type="ARBA" id="ARBA00004141"/>
    </source>
</evidence>
<feature type="transmembrane region" description="Helical" evidence="8">
    <location>
        <begin position="342"/>
        <end position="366"/>
    </location>
</feature>
<evidence type="ECO:0000256" key="4">
    <source>
        <dbReference type="ARBA" id="ARBA00022989"/>
    </source>
</evidence>
<dbReference type="GO" id="GO:0005249">
    <property type="term" value="F:voltage-gated potassium channel activity"/>
    <property type="evidence" value="ECO:0007669"/>
    <property type="project" value="InterPro"/>
</dbReference>
<keyword evidence="3 8" id="KW-0812">Transmembrane</keyword>
<dbReference type="Pfam" id="PF00520">
    <property type="entry name" value="Ion_trans"/>
    <property type="match status" value="1"/>
</dbReference>
<evidence type="ECO:0000256" key="3">
    <source>
        <dbReference type="ARBA" id="ARBA00022692"/>
    </source>
</evidence>
<organism evidence="10 11">
    <name type="scientific">Stentor coeruleus</name>
    <dbReference type="NCBI Taxonomy" id="5963"/>
    <lineage>
        <taxon>Eukaryota</taxon>
        <taxon>Sar</taxon>
        <taxon>Alveolata</taxon>
        <taxon>Ciliophora</taxon>
        <taxon>Postciliodesmatophora</taxon>
        <taxon>Heterotrichea</taxon>
        <taxon>Heterotrichida</taxon>
        <taxon>Stentoridae</taxon>
        <taxon>Stentor</taxon>
    </lineage>
</organism>
<dbReference type="Proteomes" id="UP000187209">
    <property type="component" value="Unassembled WGS sequence"/>
</dbReference>
<gene>
    <name evidence="10" type="ORF">SteCoe_15236</name>
</gene>
<keyword evidence="2" id="KW-0813">Transport</keyword>
<dbReference type="SUPFAM" id="SSF51206">
    <property type="entry name" value="cAMP-binding domain-like"/>
    <property type="match status" value="1"/>
</dbReference>
<accession>A0A1R2C3Z9</accession>
<dbReference type="PANTHER" id="PTHR47823">
    <property type="entry name" value="ION_TRANS DOMAIN-CONTAINING PROTEIN"/>
    <property type="match status" value="1"/>
</dbReference>
<keyword evidence="6 8" id="KW-0472">Membrane</keyword>
<dbReference type="FunFam" id="1.10.287.70:FF:000123">
    <property type="entry name" value="Potassium channel KAT3"/>
    <property type="match status" value="1"/>
</dbReference>
<dbReference type="InterPro" id="IPR014710">
    <property type="entry name" value="RmlC-like_jellyroll"/>
</dbReference>
<dbReference type="AlphaFoldDB" id="A0A1R2C3Z9"/>
<evidence type="ECO:0000256" key="5">
    <source>
        <dbReference type="ARBA" id="ARBA00023065"/>
    </source>
</evidence>
<dbReference type="PANTHER" id="PTHR47823:SF9">
    <property type="entry name" value="CHROMOSOME UNDETERMINED SCAFFOLD_10, WHOLE GENOME SHOTGUN SEQUENCE"/>
    <property type="match status" value="1"/>
</dbReference>
<dbReference type="GO" id="GO:0016020">
    <property type="term" value="C:membrane"/>
    <property type="evidence" value="ECO:0007669"/>
    <property type="project" value="UniProtKB-SubCell"/>
</dbReference>
<dbReference type="PROSITE" id="PS50042">
    <property type="entry name" value="CNMP_BINDING_3"/>
    <property type="match status" value="1"/>
</dbReference>
<dbReference type="InterPro" id="IPR018490">
    <property type="entry name" value="cNMP-bd_dom_sf"/>
</dbReference>
<dbReference type="InterPro" id="IPR003938">
    <property type="entry name" value="K_chnl_volt-dep_EAG/ELK/ERG"/>
</dbReference>
<evidence type="ECO:0000256" key="2">
    <source>
        <dbReference type="ARBA" id="ARBA00022448"/>
    </source>
</evidence>
<comment type="subcellular location">
    <subcellularLocation>
        <location evidence="1">Membrane</location>
        <topology evidence="1">Multi-pass membrane protein</topology>
    </subcellularLocation>
</comment>
<evidence type="ECO:0000313" key="11">
    <source>
        <dbReference type="Proteomes" id="UP000187209"/>
    </source>
</evidence>
<feature type="transmembrane region" description="Helical" evidence="8">
    <location>
        <begin position="311"/>
        <end position="330"/>
    </location>
</feature>
<keyword evidence="11" id="KW-1185">Reference proteome</keyword>
<feature type="transmembrane region" description="Helical" evidence="8">
    <location>
        <begin position="260"/>
        <end position="285"/>
    </location>
</feature>
<feature type="transmembrane region" description="Helical" evidence="8">
    <location>
        <begin position="156"/>
        <end position="179"/>
    </location>
</feature>
<feature type="domain" description="Cyclic nucleotide-binding" evidence="9">
    <location>
        <begin position="444"/>
        <end position="544"/>
    </location>
</feature>
<evidence type="ECO:0000313" key="10">
    <source>
        <dbReference type="EMBL" id="OMJ83758.1"/>
    </source>
</evidence>
<dbReference type="EMBL" id="MPUH01000292">
    <property type="protein sequence ID" value="OMJ83758.1"/>
    <property type="molecule type" value="Genomic_DNA"/>
</dbReference>